<dbReference type="Proteomes" id="UP000809273">
    <property type="component" value="Unassembled WGS sequence"/>
</dbReference>
<gene>
    <name evidence="6" type="ORF">JW984_00195</name>
</gene>
<comment type="subcellular location">
    <subcellularLocation>
        <location evidence="1">Membrane</location>
        <topology evidence="1">Multi-pass membrane protein</topology>
    </subcellularLocation>
</comment>
<comment type="caution">
    <text evidence="6">The sequence shown here is derived from an EMBL/GenBank/DDBJ whole genome shotgun (WGS) entry which is preliminary data.</text>
</comment>
<dbReference type="GO" id="GO:0004671">
    <property type="term" value="F:protein C-terminal S-isoprenylcysteine carboxyl O-methyltransferase activity"/>
    <property type="evidence" value="ECO:0007669"/>
    <property type="project" value="InterPro"/>
</dbReference>
<dbReference type="InterPro" id="IPR007269">
    <property type="entry name" value="ICMT_MeTrfase"/>
</dbReference>
<protein>
    <submittedName>
        <fullName evidence="6">Isoprenylcysteine carboxylmethyltransferase family protein</fullName>
    </submittedName>
</protein>
<keyword evidence="2 5" id="KW-0812">Transmembrane</keyword>
<accession>A0A9D8KAJ4</accession>
<dbReference type="PANTHER" id="PTHR43847:SF1">
    <property type="entry name" value="BLL3993 PROTEIN"/>
    <property type="match status" value="1"/>
</dbReference>
<dbReference type="EMBL" id="JAFGIX010000001">
    <property type="protein sequence ID" value="MBN1571598.1"/>
    <property type="molecule type" value="Genomic_DNA"/>
</dbReference>
<evidence type="ECO:0000313" key="7">
    <source>
        <dbReference type="Proteomes" id="UP000809273"/>
    </source>
</evidence>
<dbReference type="AlphaFoldDB" id="A0A9D8KAJ4"/>
<dbReference type="Pfam" id="PF04140">
    <property type="entry name" value="ICMT"/>
    <property type="match status" value="1"/>
</dbReference>
<proteinExistence type="predicted"/>
<evidence type="ECO:0000256" key="4">
    <source>
        <dbReference type="ARBA" id="ARBA00023136"/>
    </source>
</evidence>
<dbReference type="GO" id="GO:0016020">
    <property type="term" value="C:membrane"/>
    <property type="evidence" value="ECO:0007669"/>
    <property type="project" value="UniProtKB-SubCell"/>
</dbReference>
<dbReference type="InterPro" id="IPR052527">
    <property type="entry name" value="Metal_cation-efflux_comp"/>
</dbReference>
<reference evidence="6" key="1">
    <citation type="journal article" date="2021" name="Environ. Microbiol.">
        <title>Genomic characterization of three novel Desulfobacterota classes expand the metabolic and phylogenetic diversity of the phylum.</title>
        <authorList>
            <person name="Murphy C.L."/>
            <person name="Biggerstaff J."/>
            <person name="Eichhorn A."/>
            <person name="Ewing E."/>
            <person name="Shahan R."/>
            <person name="Soriano D."/>
            <person name="Stewart S."/>
            <person name="VanMol K."/>
            <person name="Walker R."/>
            <person name="Walters P."/>
            <person name="Elshahed M.S."/>
            <person name="Youssef N.H."/>
        </authorList>
    </citation>
    <scope>NUCLEOTIDE SEQUENCE</scope>
    <source>
        <strain evidence="6">Zod_Metabat.24</strain>
    </source>
</reference>
<feature type="transmembrane region" description="Helical" evidence="5">
    <location>
        <begin position="88"/>
        <end position="113"/>
    </location>
</feature>
<name>A0A9D8KAJ4_9DELT</name>
<keyword evidence="3 5" id="KW-1133">Transmembrane helix</keyword>
<evidence type="ECO:0000256" key="3">
    <source>
        <dbReference type="ARBA" id="ARBA00022989"/>
    </source>
</evidence>
<keyword evidence="4 5" id="KW-0472">Membrane</keyword>
<feature type="transmembrane region" description="Helical" evidence="5">
    <location>
        <begin position="119"/>
        <end position="139"/>
    </location>
</feature>
<reference evidence="6" key="2">
    <citation type="submission" date="2021-01" db="EMBL/GenBank/DDBJ databases">
        <authorList>
            <person name="Hahn C.R."/>
            <person name="Youssef N.H."/>
            <person name="Elshahed M."/>
        </authorList>
    </citation>
    <scope>NUCLEOTIDE SEQUENCE</scope>
    <source>
        <strain evidence="6">Zod_Metabat.24</strain>
    </source>
</reference>
<evidence type="ECO:0000256" key="2">
    <source>
        <dbReference type="ARBA" id="ARBA00022692"/>
    </source>
</evidence>
<feature type="transmembrane region" description="Helical" evidence="5">
    <location>
        <begin position="177"/>
        <end position="206"/>
    </location>
</feature>
<feature type="transmembrane region" description="Helical" evidence="5">
    <location>
        <begin position="20"/>
        <end position="39"/>
    </location>
</feature>
<dbReference type="PANTHER" id="PTHR43847">
    <property type="entry name" value="BLL3993 PROTEIN"/>
    <property type="match status" value="1"/>
</dbReference>
<sequence>MPKNRNINHGNYGEIGYFKIALLTIFAILLTFCLVFLSAGRITYWQGWAFCGIILLITVFQIALFSDEIDLAKERLKPGPGVKWWDKIFYALFKPAFLAVIILACLDAGRYVWSPRLPLIVYTISYPLFLLSIFMLIWAMKTNKFFSSMVRIQSDRGHFVVTDGPYRYVRHPGYTGGILMAVTTPLILGSLWGLIPAGAVVILIIARTVLEDRTLKKELSGYAEYAKKVRYKVFAGIW</sequence>
<evidence type="ECO:0000313" key="6">
    <source>
        <dbReference type="EMBL" id="MBN1571598.1"/>
    </source>
</evidence>
<organism evidence="6 7">
    <name type="scientific">Candidatus Zymogenus saltonus</name>
    <dbReference type="NCBI Taxonomy" id="2844893"/>
    <lineage>
        <taxon>Bacteria</taxon>
        <taxon>Deltaproteobacteria</taxon>
        <taxon>Candidatus Zymogenia</taxon>
        <taxon>Candidatus Zymogeniales</taxon>
        <taxon>Candidatus Zymogenaceae</taxon>
        <taxon>Candidatus Zymogenus</taxon>
    </lineage>
</organism>
<feature type="transmembrane region" description="Helical" evidence="5">
    <location>
        <begin position="45"/>
        <end position="67"/>
    </location>
</feature>
<evidence type="ECO:0000256" key="1">
    <source>
        <dbReference type="ARBA" id="ARBA00004141"/>
    </source>
</evidence>
<evidence type="ECO:0000256" key="5">
    <source>
        <dbReference type="SAM" id="Phobius"/>
    </source>
</evidence>
<dbReference type="Gene3D" id="1.20.120.1630">
    <property type="match status" value="1"/>
</dbReference>